<dbReference type="RefSeq" id="WP_010043515.1">
    <property type="nucleotide sequence ID" value="NZ_CP025958.1"/>
</dbReference>
<protein>
    <recommendedName>
        <fullName evidence="4">Tetratricopeptide repeat protein</fullName>
    </recommendedName>
</protein>
<accession>A0A2Z3GXP5</accession>
<dbReference type="KEGG" id="gog:C1280_03615"/>
<sequence>MALRVLLLTGWLLLGVGAAVAHWFGPGVDGRKLDRVALHVASAEQAVAAEDYATAVEAFDQALKALPDGRAAEARKLRLEKAKAQMLAQQLTEAHGDLRTLVDEMAADPAADPKVLAEARSAQANSQYYTTWLMRLEGLSRDEWEPEIEAARQSYRLLAEQADKRGDGAAAAKHREDLESAVRLARMELSELQGLNLPKQCKGCCSCKGRKPSVAKGPPKKNDVRSAGGAPPLDDSGH</sequence>
<evidence type="ECO:0000256" key="1">
    <source>
        <dbReference type="SAM" id="MobiDB-lite"/>
    </source>
</evidence>
<feature type="region of interest" description="Disordered" evidence="1">
    <location>
        <begin position="208"/>
        <end position="238"/>
    </location>
</feature>
<reference evidence="2 3" key="1">
    <citation type="submission" date="2018-01" db="EMBL/GenBank/DDBJ databases">
        <title>G. obscuriglobus.</title>
        <authorList>
            <person name="Franke J."/>
            <person name="Blomberg W."/>
            <person name="Selmecki A."/>
        </authorList>
    </citation>
    <scope>NUCLEOTIDE SEQUENCE [LARGE SCALE GENOMIC DNA]</scope>
    <source>
        <strain evidence="2 3">DSM 5831</strain>
    </source>
</reference>
<name>A0A2Z3GXP5_9BACT</name>
<evidence type="ECO:0000313" key="2">
    <source>
        <dbReference type="EMBL" id="AWM36186.1"/>
    </source>
</evidence>
<dbReference type="EMBL" id="CP025958">
    <property type="protein sequence ID" value="AWM36186.1"/>
    <property type="molecule type" value="Genomic_DNA"/>
</dbReference>
<proteinExistence type="predicted"/>
<evidence type="ECO:0000313" key="3">
    <source>
        <dbReference type="Proteomes" id="UP000245802"/>
    </source>
</evidence>
<dbReference type="Proteomes" id="UP000245802">
    <property type="component" value="Chromosome"/>
</dbReference>
<dbReference type="AlphaFoldDB" id="A0A2Z3GXP5"/>
<organism evidence="2 3">
    <name type="scientific">Gemmata obscuriglobus</name>
    <dbReference type="NCBI Taxonomy" id="114"/>
    <lineage>
        <taxon>Bacteria</taxon>
        <taxon>Pseudomonadati</taxon>
        <taxon>Planctomycetota</taxon>
        <taxon>Planctomycetia</taxon>
        <taxon>Gemmatales</taxon>
        <taxon>Gemmataceae</taxon>
        <taxon>Gemmata</taxon>
    </lineage>
</organism>
<keyword evidence="3" id="KW-1185">Reference proteome</keyword>
<evidence type="ECO:0008006" key="4">
    <source>
        <dbReference type="Google" id="ProtNLM"/>
    </source>
</evidence>
<gene>
    <name evidence="2" type="ORF">C1280_03615</name>
</gene>
<dbReference type="OrthoDB" id="260328at2"/>